<keyword evidence="3" id="KW-0032">Aminotransferase</keyword>
<dbReference type="PANTHER" id="PTHR43206:SF1">
    <property type="entry name" value="4-AMINOBUTYRATE AMINOTRANSFERASE, MITOCHONDRIAL"/>
    <property type="match status" value="1"/>
</dbReference>
<dbReference type="PANTHER" id="PTHR43206">
    <property type="entry name" value="AMINOTRANSFERASE"/>
    <property type="match status" value="1"/>
</dbReference>
<comment type="similarity">
    <text evidence="2">Belongs to the class-III pyridoxal-phosphate-dependent aminotransferase family.</text>
</comment>
<reference evidence="5" key="2">
    <citation type="submission" date="2025-09" db="UniProtKB">
        <authorList>
            <consortium name="Ensembl"/>
        </authorList>
    </citation>
    <scope>IDENTIFICATION</scope>
</reference>
<keyword evidence="4" id="KW-0808">Transferase</keyword>
<dbReference type="Ensembl" id="ENSEBUT00000008991.1">
    <property type="protein sequence ID" value="ENSEBUP00000008486.1"/>
    <property type="gene ID" value="ENSEBUG00000005486.1"/>
</dbReference>
<dbReference type="InterPro" id="IPR015424">
    <property type="entry name" value="PyrdxlP-dep_Trfase"/>
</dbReference>
<evidence type="ECO:0000256" key="1">
    <source>
        <dbReference type="ARBA" id="ARBA00001933"/>
    </source>
</evidence>
<evidence type="ECO:0000313" key="6">
    <source>
        <dbReference type="Proteomes" id="UP000694388"/>
    </source>
</evidence>
<dbReference type="SUPFAM" id="SSF53383">
    <property type="entry name" value="PLP-dependent transferases"/>
    <property type="match status" value="1"/>
</dbReference>
<dbReference type="GO" id="GO:0005739">
    <property type="term" value="C:mitochondrion"/>
    <property type="evidence" value="ECO:0007669"/>
    <property type="project" value="TreeGrafter"/>
</dbReference>
<dbReference type="GO" id="GO:0009450">
    <property type="term" value="P:gamma-aminobutyric acid catabolic process"/>
    <property type="evidence" value="ECO:0007669"/>
    <property type="project" value="TreeGrafter"/>
</dbReference>
<evidence type="ECO:0000256" key="4">
    <source>
        <dbReference type="ARBA" id="ARBA00022679"/>
    </source>
</evidence>
<dbReference type="Proteomes" id="UP000694388">
    <property type="component" value="Unplaced"/>
</dbReference>
<name>A0A8C4Q189_EPTBU</name>
<comment type="cofactor">
    <cofactor evidence="1">
        <name>pyridoxal 5'-phosphate</name>
        <dbReference type="ChEBI" id="CHEBI:597326"/>
    </cofactor>
</comment>
<evidence type="ECO:0000256" key="2">
    <source>
        <dbReference type="ARBA" id="ARBA00008954"/>
    </source>
</evidence>
<organism evidence="5 6">
    <name type="scientific">Eptatretus burgeri</name>
    <name type="common">Inshore hagfish</name>
    <dbReference type="NCBI Taxonomy" id="7764"/>
    <lineage>
        <taxon>Eukaryota</taxon>
        <taxon>Metazoa</taxon>
        <taxon>Chordata</taxon>
        <taxon>Craniata</taxon>
        <taxon>Vertebrata</taxon>
        <taxon>Cyclostomata</taxon>
        <taxon>Myxini</taxon>
        <taxon>Myxiniformes</taxon>
        <taxon>Myxinidae</taxon>
        <taxon>Eptatretinae</taxon>
        <taxon>Eptatretus</taxon>
    </lineage>
</organism>
<dbReference type="InterPro" id="IPR015422">
    <property type="entry name" value="PyrdxlP-dep_Trfase_small"/>
</dbReference>
<reference evidence="5" key="1">
    <citation type="submission" date="2025-08" db="UniProtKB">
        <authorList>
            <consortium name="Ensembl"/>
        </authorList>
    </citation>
    <scope>IDENTIFICATION</scope>
</reference>
<protein>
    <submittedName>
        <fullName evidence="5">Uncharacterized protein</fullName>
    </submittedName>
</protein>
<evidence type="ECO:0000313" key="5">
    <source>
        <dbReference type="Ensembl" id="ENSEBUP00000008486.1"/>
    </source>
</evidence>
<proteinExistence type="inferred from homology"/>
<dbReference type="GO" id="GO:0008483">
    <property type="term" value="F:transaminase activity"/>
    <property type="evidence" value="ECO:0007669"/>
    <property type="project" value="UniProtKB-KW"/>
</dbReference>
<dbReference type="AlphaFoldDB" id="A0A8C4Q189"/>
<dbReference type="Gene3D" id="3.90.1150.10">
    <property type="entry name" value="Aspartate Aminotransferase, domain 1"/>
    <property type="match status" value="1"/>
</dbReference>
<dbReference type="GeneTree" id="ENSGT00550000074885"/>
<sequence length="138" mass="15204">MIKGNGRPPTALDFYHVAFNPLLLTAAMALRALSRNLLQQPVAWRYSAAASTSTPQAKFQDYDRPLMKTTVPGPKSQALKREFNAIQHADAVKFFCDFSASRGNYLVDADGNRMMDLLTQISSIPLGTIHNVPCSYGL</sequence>
<accession>A0A8C4Q189</accession>
<evidence type="ECO:0000256" key="3">
    <source>
        <dbReference type="ARBA" id="ARBA00022576"/>
    </source>
</evidence>
<keyword evidence="6" id="KW-1185">Reference proteome</keyword>
<dbReference type="GO" id="GO:0030170">
    <property type="term" value="F:pyridoxal phosphate binding"/>
    <property type="evidence" value="ECO:0007669"/>
    <property type="project" value="TreeGrafter"/>
</dbReference>